<sequence length="1718" mass="189204">MDLLNLSDSQGRFHDMKPSLLIASNNSIDDFHKFLLTTILSLVRCLVKKFILFTFCRQEHWSVRKTSRVRSDGSNHEEELYYKDRTVIWSRGHSTTASRLQKTITTEHPILQASFVKFSSEVVNTSDEKVPTTKMQLPFLFGLSLTLVVCLHLTEIQVPSICIVHDIGLTVIADSGEEYYCSLPFMVKNVWPIDGKLLIERALTKKDISGSASQAKELPTLFSLKHPLDEPSPMLAKTGTLGKLQFMQDAVQNVIFSNTDPDIVVTFDLSLGLHSVWSLRQTKSDEINTAMKLLDSTAGSALLPSFVATPRGTQSSGTLAGLSSSAQSRLSASSISSAAFSPASFRHQYTSSRAASPMTTSRPHTPAASAVKNISQSSLGSHVTPALRKSRSSLGTAYSPVMSILATPCADINEPLTPDLCLELGWTESSGRGEGVLSRASKVFITRDLCEQKYLCFLVRQHQQLRCLKFSASNDKSQLIFGSITNVPALDAEPLDTMNMLIVLDTSSSLVLYTGLVKISRILVPGIHQVLSNRIVAPGLPRPSTPLDSHILTGTPSSSNFVHTTDDQVMLLSPVGVDLSVNMDSSILSDDLSFSSPGMGRTIKSLRDALGDQFTLVCSGGTLLRTSIPPFTHLQLGVSSSSSSPTVAVKKHKPSGCDEDWEYLLGSCYHQEVDQDLPSSTSSRSILKSGTEETKLHRLHHKSSEQVASLACQLAKDVGWSEYVEHYCRLHPHLVSIMEQEHSQLKPDQRVLLPEPSGYSTLPPCFNRWLYNSILGNPQDPFPHMDFICKKTHQLIAIYSLYFNKIPSSVQFVDTLFRRLSIAAHMPLILMKQCSSSREGEPSSGWPESAYALLVRKDLSKQSDWLQRSKGCLKEISTQSKSDSKGKPADTDGMEGLDDDLLKFRFPDDLRITEVKKLLQSARPVVIALTQKPEVSDHEFLEQQEMRLLLVSQRTMALPLARNTNIAFQHIDVPDNVRDWPWFHNGVAAGLQLGPNDSKIDSAWIVYNQPEGKNLTNEFGGFLMALGLTGHLTKLFRMVLHKYLCSSHEMTGIGLALGLAAAKKGTMDVAVTKILSLHISALLPPTSTELAVPHNLQVAAILGIGLVYQGTAHRHMAEVLLGEIGRPPGPELENCADRESYSLAAGLALGMVLLKHGSDAVGLSDLELANQLYLYMAGGHKRPSSHYNSLDTGKSPCYQIQEGDQVNVDVTSPGATLALGLMFLQTGNKAVAQWLAVPETPYLLEFVKPDFLLLRTLSRGLVLWDDIRPTEDWIKSNIPKVVQKYALRKMTAQEEGEEEIDAQTMSQSSCCIIAGACMALGLRFAGTANNAAFLCLLKFAEQFVQLGSQSVAELAGKATIEKCLNTVGVSLAMVMAGTGNLKVLRLARALRSRVSDDVTYGNHMAISSMIGLLFLGGGRFTLSNSAEAVAALICSFYPVFPNNSKDNRYHLQAFRHLYVLASEPRLVLPKEVSSGDMCYVPLEIIFKKTIWHGEHCVQMLAPCIIPELSQIKELRIIGPRYMPITLRPESDLQLLKQILRLGGVLFVKQRAGHLSYAEDPKDAELLLSPLMFECVIQEKLNILPVLLEIYATLERLRRDLSPIDLWQLKLVLSFASKCSEAACLNGRSSIKAQLISSETCQLLQAEVEGILIKCLQENKDLVQQYLIQGKQPHTKDDFAKLACFLNYFHLPSAARINALQVTGKVQSLPVLESLQYKD</sequence>
<feature type="region of interest" description="Disordered" evidence="6">
    <location>
        <begin position="351"/>
        <end position="376"/>
    </location>
</feature>
<feature type="domain" description="Anaphase-promoting complex subunit 1 N-terminal" evidence="7">
    <location>
        <begin position="71"/>
        <end position="207"/>
    </location>
</feature>
<dbReference type="GO" id="GO:0051301">
    <property type="term" value="P:cell division"/>
    <property type="evidence" value="ECO:0007669"/>
    <property type="project" value="UniProtKB-KW"/>
</dbReference>
<dbReference type="PANTHER" id="PTHR12827:SF3">
    <property type="entry name" value="ANAPHASE-PROMOTING COMPLEX SUBUNIT 1"/>
    <property type="match status" value="1"/>
</dbReference>
<evidence type="ECO:0000259" key="9">
    <source>
        <dbReference type="Pfam" id="PF20518"/>
    </source>
</evidence>
<evidence type="ECO:0000256" key="5">
    <source>
        <dbReference type="ARBA" id="ARBA00023306"/>
    </source>
</evidence>
<evidence type="ECO:0000256" key="1">
    <source>
        <dbReference type="ARBA" id="ARBA00010547"/>
    </source>
</evidence>
<keyword evidence="12" id="KW-1185">Reference proteome</keyword>
<dbReference type="InterPro" id="IPR049255">
    <property type="entry name" value="Apc1_N"/>
</dbReference>
<dbReference type="STRING" id="307972.A0A2G8K4E5"/>
<dbReference type="Pfam" id="PF21282">
    <property type="entry name" value="APC1_3rd"/>
    <property type="match status" value="1"/>
</dbReference>
<comment type="similarity">
    <text evidence="1">Belongs to the APC1 family.</text>
</comment>
<dbReference type="GO" id="GO:0070979">
    <property type="term" value="P:protein K11-linked ubiquitination"/>
    <property type="evidence" value="ECO:0007669"/>
    <property type="project" value="TreeGrafter"/>
</dbReference>
<dbReference type="Pfam" id="PF20518">
    <property type="entry name" value="Apc1_MidN"/>
    <property type="match status" value="1"/>
</dbReference>
<dbReference type="EMBL" id="MRZV01000901">
    <property type="protein sequence ID" value="PIK42819.1"/>
    <property type="molecule type" value="Genomic_DNA"/>
</dbReference>
<dbReference type="InterPro" id="IPR011989">
    <property type="entry name" value="ARM-like"/>
</dbReference>
<feature type="domain" description="Anaphase-promoting complex subunit 1 C-terminal" evidence="8">
    <location>
        <begin position="1558"/>
        <end position="1691"/>
    </location>
</feature>
<feature type="compositionally biased region" description="Polar residues" evidence="6">
    <location>
        <begin position="351"/>
        <end position="363"/>
    </location>
</feature>
<dbReference type="InterPro" id="IPR048971">
    <property type="entry name" value="Apc1_3rd"/>
</dbReference>
<dbReference type="OrthoDB" id="26401at2759"/>
<feature type="domain" description="Anaphase-promoting complex subunit 1 beta-sandwich" evidence="10">
    <location>
        <begin position="1465"/>
        <end position="1550"/>
    </location>
</feature>
<keyword evidence="2" id="KW-0132">Cell division</keyword>
<accession>A0A2G8K4E5</accession>
<evidence type="ECO:0000256" key="3">
    <source>
        <dbReference type="ARBA" id="ARBA00022737"/>
    </source>
</evidence>
<comment type="caution">
    <text evidence="11">The sequence shown here is derived from an EMBL/GenBank/DDBJ whole genome shotgun (WGS) entry which is preliminary data.</text>
</comment>
<dbReference type="Pfam" id="PF12859">
    <property type="entry name" value="ANAPC1"/>
    <property type="match status" value="1"/>
</dbReference>
<keyword evidence="4" id="KW-0498">Mitosis</keyword>
<dbReference type="GO" id="GO:0007091">
    <property type="term" value="P:metaphase/anaphase transition of mitotic cell cycle"/>
    <property type="evidence" value="ECO:0007669"/>
    <property type="project" value="TreeGrafter"/>
</dbReference>
<dbReference type="InterPro" id="IPR024990">
    <property type="entry name" value="Apc1"/>
</dbReference>
<dbReference type="Gene3D" id="1.25.10.10">
    <property type="entry name" value="Leucine-rich Repeat Variant"/>
    <property type="match status" value="2"/>
</dbReference>
<dbReference type="GO" id="GO:0031145">
    <property type="term" value="P:anaphase-promoting complex-dependent catabolic process"/>
    <property type="evidence" value="ECO:0007669"/>
    <property type="project" value="TreeGrafter"/>
</dbReference>
<reference evidence="11 12" key="1">
    <citation type="journal article" date="2017" name="PLoS Biol.">
        <title>The sea cucumber genome provides insights into morphological evolution and visceral regeneration.</title>
        <authorList>
            <person name="Zhang X."/>
            <person name="Sun L."/>
            <person name="Yuan J."/>
            <person name="Sun Y."/>
            <person name="Gao Y."/>
            <person name="Zhang L."/>
            <person name="Li S."/>
            <person name="Dai H."/>
            <person name="Hamel J.F."/>
            <person name="Liu C."/>
            <person name="Yu Y."/>
            <person name="Liu S."/>
            <person name="Lin W."/>
            <person name="Guo K."/>
            <person name="Jin S."/>
            <person name="Xu P."/>
            <person name="Storey K.B."/>
            <person name="Huan P."/>
            <person name="Zhang T."/>
            <person name="Zhou Y."/>
            <person name="Zhang J."/>
            <person name="Lin C."/>
            <person name="Li X."/>
            <person name="Xing L."/>
            <person name="Huo D."/>
            <person name="Sun M."/>
            <person name="Wang L."/>
            <person name="Mercier A."/>
            <person name="Li F."/>
            <person name="Yang H."/>
            <person name="Xiang J."/>
        </authorList>
    </citation>
    <scope>NUCLEOTIDE SEQUENCE [LARGE SCALE GENOMIC DNA]</scope>
    <source>
        <strain evidence="11">Shaxun</strain>
        <tissue evidence="11">Muscle</tissue>
    </source>
</reference>
<name>A0A2G8K4E5_STIJA</name>
<evidence type="ECO:0000313" key="11">
    <source>
        <dbReference type="EMBL" id="PIK42819.1"/>
    </source>
</evidence>
<dbReference type="GO" id="GO:0060090">
    <property type="term" value="F:molecular adaptor activity"/>
    <property type="evidence" value="ECO:0007669"/>
    <property type="project" value="TreeGrafter"/>
</dbReference>
<dbReference type="InterPro" id="IPR046794">
    <property type="entry name" value="Apc1_MidN"/>
</dbReference>
<dbReference type="Proteomes" id="UP000230750">
    <property type="component" value="Unassembled WGS sequence"/>
</dbReference>
<dbReference type="InterPro" id="IPR041221">
    <property type="entry name" value="APC1_C"/>
</dbReference>
<dbReference type="PANTHER" id="PTHR12827">
    <property type="entry name" value="MEIOTIC CHECKPOINT REGULATOR TSG24 FAMILY MEMBER"/>
    <property type="match status" value="1"/>
</dbReference>
<evidence type="ECO:0000313" key="12">
    <source>
        <dbReference type="Proteomes" id="UP000230750"/>
    </source>
</evidence>
<evidence type="ECO:0000259" key="8">
    <source>
        <dbReference type="Pfam" id="PF18122"/>
    </source>
</evidence>
<organism evidence="11 12">
    <name type="scientific">Stichopus japonicus</name>
    <name type="common">Sea cucumber</name>
    <dbReference type="NCBI Taxonomy" id="307972"/>
    <lineage>
        <taxon>Eukaryota</taxon>
        <taxon>Metazoa</taxon>
        <taxon>Echinodermata</taxon>
        <taxon>Eleutherozoa</taxon>
        <taxon>Echinozoa</taxon>
        <taxon>Holothuroidea</taxon>
        <taxon>Aspidochirotacea</taxon>
        <taxon>Aspidochirotida</taxon>
        <taxon>Stichopodidae</taxon>
        <taxon>Apostichopus</taxon>
    </lineage>
</organism>
<evidence type="ECO:0000256" key="2">
    <source>
        <dbReference type="ARBA" id="ARBA00022618"/>
    </source>
</evidence>
<evidence type="ECO:0000259" key="10">
    <source>
        <dbReference type="Pfam" id="PF21282"/>
    </source>
</evidence>
<keyword evidence="5" id="KW-0131">Cell cycle</keyword>
<gene>
    <name evidence="11" type="ORF">BSL78_20332</name>
</gene>
<protein>
    <submittedName>
        <fullName evidence="11">Putative anaphase-promoting complex subunit 1 isoform X3</fullName>
    </submittedName>
</protein>
<evidence type="ECO:0000256" key="4">
    <source>
        <dbReference type="ARBA" id="ARBA00022776"/>
    </source>
</evidence>
<feature type="domain" description="Anaphase-promoting complex subunit 1 middle" evidence="9">
    <location>
        <begin position="691"/>
        <end position="803"/>
    </location>
</feature>
<keyword evidence="3" id="KW-0677">Repeat</keyword>
<evidence type="ECO:0000256" key="6">
    <source>
        <dbReference type="SAM" id="MobiDB-lite"/>
    </source>
</evidence>
<dbReference type="Pfam" id="PF18122">
    <property type="entry name" value="APC1_C"/>
    <property type="match status" value="1"/>
</dbReference>
<dbReference type="GO" id="GO:0005680">
    <property type="term" value="C:anaphase-promoting complex"/>
    <property type="evidence" value="ECO:0007669"/>
    <property type="project" value="InterPro"/>
</dbReference>
<evidence type="ECO:0000259" key="7">
    <source>
        <dbReference type="Pfam" id="PF12859"/>
    </source>
</evidence>
<proteinExistence type="inferred from homology"/>